<keyword evidence="2" id="KW-1185">Reference proteome</keyword>
<dbReference type="OrthoDB" id="4062764at2759"/>
<accession>A0A1G4K692</accession>
<dbReference type="Proteomes" id="UP000190274">
    <property type="component" value="Chromosome H"/>
</dbReference>
<reference evidence="1 2" key="1">
    <citation type="submission" date="2016-03" db="EMBL/GenBank/DDBJ databases">
        <authorList>
            <person name="Devillers H."/>
        </authorList>
    </citation>
    <scope>NUCLEOTIDE SEQUENCE [LARGE SCALE GENOMIC DNA]</scope>
    <source>
        <strain evidence="1">CBS 10888</strain>
    </source>
</reference>
<evidence type="ECO:0000313" key="2">
    <source>
        <dbReference type="Proteomes" id="UP000190274"/>
    </source>
</evidence>
<dbReference type="GO" id="GO:0090615">
    <property type="term" value="P:mitochondrial mRNA processing"/>
    <property type="evidence" value="ECO:0007669"/>
    <property type="project" value="EnsemblFungi"/>
</dbReference>
<gene>
    <name evidence="1" type="ORF">LADA_0H19196G</name>
</gene>
<dbReference type="GO" id="GO:0048027">
    <property type="term" value="F:mRNA 5'-UTR binding"/>
    <property type="evidence" value="ECO:0007669"/>
    <property type="project" value="EnsemblFungi"/>
</dbReference>
<proteinExistence type="predicted"/>
<dbReference type="AlphaFoldDB" id="A0A1G4K692"/>
<protein>
    <submittedName>
        <fullName evidence="1">LADA_0H19196g1_1</fullName>
    </submittedName>
</protein>
<dbReference type="STRING" id="1266660.A0A1G4K692"/>
<dbReference type="GO" id="GO:0097157">
    <property type="term" value="F:pre-mRNA intronic binding"/>
    <property type="evidence" value="ECO:0007669"/>
    <property type="project" value="EnsemblFungi"/>
</dbReference>
<dbReference type="GO" id="GO:0005743">
    <property type="term" value="C:mitochondrial inner membrane"/>
    <property type="evidence" value="ECO:0007669"/>
    <property type="project" value="EnsemblFungi"/>
</dbReference>
<sequence>MSSGKVISNILGQLKQSGRIVGSFPAEINANGTTKLEHGLHLTNRILELKSFNPSLTKNDFVGLLPQSRFSAPSIAESTLQFEAFKVRDPRYFQFKDKYQLIFADYKSMRGFAQHTAFSRLDGSRIHLRPCKSHSPEARYSKYVTNLQAAFDSGNSYFQLIKNKSEPKLNEGITMESLRQTAKPIEAQSLLVWNFPSNLAPYQVMDRFWFYDIKHCFKLYWDEATSRTLTFMAFNNKEDCVRFYRNFHGVYLREGDDCKLLVELLC</sequence>
<organism evidence="1 2">
    <name type="scientific">Lachancea dasiensis</name>
    <dbReference type="NCBI Taxonomy" id="1072105"/>
    <lineage>
        <taxon>Eukaryota</taxon>
        <taxon>Fungi</taxon>
        <taxon>Dikarya</taxon>
        <taxon>Ascomycota</taxon>
        <taxon>Saccharomycotina</taxon>
        <taxon>Saccharomycetes</taxon>
        <taxon>Saccharomycetales</taxon>
        <taxon>Saccharomycetaceae</taxon>
        <taxon>Lachancea</taxon>
    </lineage>
</organism>
<dbReference type="EMBL" id="LT598461">
    <property type="protein sequence ID" value="SCU99351.1"/>
    <property type="molecule type" value="Genomic_DNA"/>
</dbReference>
<dbReference type="GO" id="GO:0045182">
    <property type="term" value="F:translation regulator activity"/>
    <property type="evidence" value="ECO:0007669"/>
    <property type="project" value="EnsemblFungi"/>
</dbReference>
<dbReference type="GO" id="GO:0000372">
    <property type="term" value="P:Group I intron splicing"/>
    <property type="evidence" value="ECO:0007669"/>
    <property type="project" value="EnsemblFungi"/>
</dbReference>
<dbReference type="GO" id="GO:0070131">
    <property type="term" value="P:positive regulation of mitochondrial translation"/>
    <property type="evidence" value="ECO:0007669"/>
    <property type="project" value="EnsemblFungi"/>
</dbReference>
<dbReference type="GO" id="GO:0005759">
    <property type="term" value="C:mitochondrial matrix"/>
    <property type="evidence" value="ECO:0007669"/>
    <property type="project" value="EnsemblFungi"/>
</dbReference>
<name>A0A1G4K692_9SACH</name>
<evidence type="ECO:0000313" key="1">
    <source>
        <dbReference type="EMBL" id="SCU99351.1"/>
    </source>
</evidence>